<keyword evidence="5 9" id="KW-0418">Kinase</keyword>
<dbReference type="InterPro" id="IPR036890">
    <property type="entry name" value="HATPase_C_sf"/>
</dbReference>
<dbReference type="AlphaFoldDB" id="A0A3B0SME8"/>
<evidence type="ECO:0000256" key="3">
    <source>
        <dbReference type="ARBA" id="ARBA00022553"/>
    </source>
</evidence>
<dbReference type="Gene3D" id="3.40.1680.10">
    <property type="entry name" value="yp_829618.1 domain like"/>
    <property type="match status" value="1"/>
</dbReference>
<dbReference type="InterPro" id="IPR003661">
    <property type="entry name" value="HisK_dim/P_dom"/>
</dbReference>
<reference evidence="9" key="1">
    <citation type="submission" date="2018-06" db="EMBL/GenBank/DDBJ databases">
        <authorList>
            <person name="Zhirakovskaya E."/>
        </authorList>
    </citation>
    <scope>NUCLEOTIDE SEQUENCE</scope>
</reference>
<dbReference type="CDD" id="cd00082">
    <property type="entry name" value="HisKA"/>
    <property type="match status" value="1"/>
</dbReference>
<dbReference type="Pfam" id="PF25056">
    <property type="entry name" value="DUF7793"/>
    <property type="match status" value="1"/>
</dbReference>
<dbReference type="SMART" id="SM00388">
    <property type="entry name" value="HisKA"/>
    <property type="match status" value="1"/>
</dbReference>
<comment type="catalytic activity">
    <reaction evidence="1">
        <text>ATP + protein L-histidine = ADP + protein N-phospho-L-histidine.</text>
        <dbReference type="EC" id="2.7.13.3"/>
    </reaction>
</comment>
<accession>A0A3B0SME8</accession>
<keyword evidence="6" id="KW-0902">Two-component regulatory system</keyword>
<evidence type="ECO:0000313" key="9">
    <source>
        <dbReference type="EMBL" id="VAW07441.1"/>
    </source>
</evidence>
<dbReference type="InterPro" id="IPR005467">
    <property type="entry name" value="His_kinase_dom"/>
</dbReference>
<dbReference type="EC" id="2.7.13.3" evidence="2"/>
<dbReference type="PRINTS" id="PR00344">
    <property type="entry name" value="BCTRLSENSOR"/>
</dbReference>
<dbReference type="InterPro" id="IPR050736">
    <property type="entry name" value="Sensor_HK_Regulatory"/>
</dbReference>
<gene>
    <name evidence="9" type="ORF">MNBD_ACTINO02-2380</name>
</gene>
<dbReference type="SUPFAM" id="SSF47384">
    <property type="entry name" value="Homodimeric domain of signal transducing histidine kinase"/>
    <property type="match status" value="1"/>
</dbReference>
<evidence type="ECO:0000256" key="5">
    <source>
        <dbReference type="ARBA" id="ARBA00022777"/>
    </source>
</evidence>
<dbReference type="Pfam" id="PF02518">
    <property type="entry name" value="HATPase_c"/>
    <property type="match status" value="1"/>
</dbReference>
<dbReference type="SUPFAM" id="SSF55874">
    <property type="entry name" value="ATPase domain of HSP90 chaperone/DNA topoisomerase II/histidine kinase"/>
    <property type="match status" value="1"/>
</dbReference>
<feature type="domain" description="Histidine kinase" evidence="8">
    <location>
        <begin position="202"/>
        <end position="415"/>
    </location>
</feature>
<feature type="transmembrane region" description="Helical" evidence="7">
    <location>
        <begin position="164"/>
        <end position="186"/>
    </location>
</feature>
<organism evidence="9">
    <name type="scientific">hydrothermal vent metagenome</name>
    <dbReference type="NCBI Taxonomy" id="652676"/>
    <lineage>
        <taxon>unclassified sequences</taxon>
        <taxon>metagenomes</taxon>
        <taxon>ecological metagenomes</taxon>
    </lineage>
</organism>
<proteinExistence type="predicted"/>
<evidence type="ECO:0000256" key="6">
    <source>
        <dbReference type="ARBA" id="ARBA00023012"/>
    </source>
</evidence>
<evidence type="ECO:0000256" key="1">
    <source>
        <dbReference type="ARBA" id="ARBA00000085"/>
    </source>
</evidence>
<feature type="transmembrane region" description="Helical" evidence="7">
    <location>
        <begin position="60"/>
        <end position="79"/>
    </location>
</feature>
<dbReference type="EMBL" id="UOEK01000401">
    <property type="protein sequence ID" value="VAW07441.1"/>
    <property type="molecule type" value="Genomic_DNA"/>
</dbReference>
<dbReference type="GO" id="GO:0000155">
    <property type="term" value="F:phosphorelay sensor kinase activity"/>
    <property type="evidence" value="ECO:0007669"/>
    <property type="project" value="InterPro"/>
</dbReference>
<feature type="transmembrane region" description="Helical" evidence="7">
    <location>
        <begin position="132"/>
        <end position="152"/>
    </location>
</feature>
<dbReference type="PROSITE" id="PS50109">
    <property type="entry name" value="HIS_KIN"/>
    <property type="match status" value="1"/>
</dbReference>
<dbReference type="InterPro" id="IPR004358">
    <property type="entry name" value="Sig_transdc_His_kin-like_C"/>
</dbReference>
<name>A0A3B0SME8_9ZZZZ</name>
<dbReference type="InterPro" id="IPR036097">
    <property type="entry name" value="HisK_dim/P_sf"/>
</dbReference>
<feature type="transmembrane region" description="Helical" evidence="7">
    <location>
        <begin position="35"/>
        <end position="54"/>
    </location>
</feature>
<dbReference type="InterPro" id="IPR056695">
    <property type="entry name" value="DUF7793"/>
</dbReference>
<keyword evidence="4" id="KW-0808">Transferase</keyword>
<protein>
    <recommendedName>
        <fullName evidence="2">histidine kinase</fullName>
        <ecNumber evidence="2">2.7.13.3</ecNumber>
    </recommendedName>
</protein>
<evidence type="ECO:0000256" key="2">
    <source>
        <dbReference type="ARBA" id="ARBA00012438"/>
    </source>
</evidence>
<feature type="transmembrane region" description="Helical" evidence="7">
    <location>
        <begin position="505"/>
        <end position="524"/>
    </location>
</feature>
<keyword evidence="3" id="KW-0597">Phosphoprotein</keyword>
<dbReference type="Gene3D" id="1.10.287.130">
    <property type="match status" value="1"/>
</dbReference>
<dbReference type="SMART" id="SM00387">
    <property type="entry name" value="HATPase_c"/>
    <property type="match status" value="1"/>
</dbReference>
<evidence type="ECO:0000259" key="8">
    <source>
        <dbReference type="PROSITE" id="PS50109"/>
    </source>
</evidence>
<keyword evidence="7" id="KW-0812">Transmembrane</keyword>
<dbReference type="Pfam" id="PF00512">
    <property type="entry name" value="HisKA"/>
    <property type="match status" value="1"/>
</dbReference>
<keyword evidence="7" id="KW-0472">Membrane</keyword>
<evidence type="ECO:0000256" key="7">
    <source>
        <dbReference type="SAM" id="Phobius"/>
    </source>
</evidence>
<dbReference type="PANTHER" id="PTHR43711">
    <property type="entry name" value="TWO-COMPONENT HISTIDINE KINASE"/>
    <property type="match status" value="1"/>
</dbReference>
<feature type="transmembrane region" description="Helical" evidence="7">
    <location>
        <begin position="100"/>
        <end position="126"/>
    </location>
</feature>
<evidence type="ECO:0000256" key="4">
    <source>
        <dbReference type="ARBA" id="ARBA00022679"/>
    </source>
</evidence>
<dbReference type="InterPro" id="IPR003594">
    <property type="entry name" value="HATPase_dom"/>
</dbReference>
<dbReference type="Gene3D" id="3.30.565.10">
    <property type="entry name" value="Histidine kinase-like ATPase, C-terminal domain"/>
    <property type="match status" value="1"/>
</dbReference>
<keyword evidence="7" id="KW-1133">Transmembrane helix</keyword>
<sequence>MSKLRTLIRGLAAELWGPATDKLSVDRFTERSRDFYVHTRALVHVAGAVTFTVISTLQGWRSGFVLAAMLGALGLHAIFGRRDHDVDVTGLLMMDVTAMGISMVVVGVPTVGAVIAIIMTFLAALLLDRRQAALVSLFILAWATLAYVADVLRIEPTRPASDAVPWIASVTVFGVILVLVVSRSVVDLIGELETLRAQFLGGVVHDLRNPLAGVIGAAVVLQESGTELSDEETAEMVDMIISQAAEANRMVDDLLVSARLAASSLDLNAQIFDVGQLIEETLNVMSTADEASVANFVKPDRIILACGDPMRVRQVIQNLVSNAFRYGDGLVQVTVENREDMVAIQVIDDGPGISPDEEEAVFAPFTRASNGRTHEASVGLGLSVARQLARLMNGDLRYHRSRGRSIFELTISSDVQPTTSDSVGTVRALTAEFGEVWLGDDGVLRVEYQSGAGIEDLEQATAVVNACVRCSDGEKYPLMIVTGGHRPDANARRFYLEAIPTFTDAVALVVSGAPILMGIANLLASRMEGTVPIRAFDNQVEALDWLTDASSEVMAPVGKSPGPCILMEH</sequence>
<dbReference type="PANTHER" id="PTHR43711:SF1">
    <property type="entry name" value="HISTIDINE KINASE 1"/>
    <property type="match status" value="1"/>
</dbReference>